<evidence type="ECO:0000259" key="7">
    <source>
        <dbReference type="Pfam" id="PF00590"/>
    </source>
</evidence>
<dbReference type="PANTHER" id="PTHR45790:SF3">
    <property type="entry name" value="S-ADENOSYL-L-METHIONINE-DEPENDENT UROPORPHYRINOGEN III METHYLTRANSFERASE, CHLOROPLASTIC"/>
    <property type="match status" value="1"/>
</dbReference>
<evidence type="ECO:0000256" key="3">
    <source>
        <dbReference type="ARBA" id="ARBA00022679"/>
    </source>
</evidence>
<keyword evidence="2 6" id="KW-0489">Methyltransferase</keyword>
<evidence type="ECO:0000313" key="8">
    <source>
        <dbReference type="EMBL" id="WAH42755.1"/>
    </source>
</evidence>
<evidence type="ECO:0000256" key="5">
    <source>
        <dbReference type="ARBA" id="ARBA00023244"/>
    </source>
</evidence>
<organism evidence="8 9">
    <name type="scientific">Alicyclobacillus fastidiosus</name>
    <dbReference type="NCBI Taxonomy" id="392011"/>
    <lineage>
        <taxon>Bacteria</taxon>
        <taxon>Bacillati</taxon>
        <taxon>Bacillota</taxon>
        <taxon>Bacilli</taxon>
        <taxon>Bacillales</taxon>
        <taxon>Alicyclobacillaceae</taxon>
        <taxon>Alicyclobacillus</taxon>
    </lineage>
</organism>
<dbReference type="Gene3D" id="3.30.950.10">
    <property type="entry name" value="Methyltransferase, Cobalt-precorrin-4 Transmethylase, Domain 2"/>
    <property type="match status" value="1"/>
</dbReference>
<dbReference type="PANTHER" id="PTHR45790">
    <property type="entry name" value="SIROHEME SYNTHASE-RELATED"/>
    <property type="match status" value="1"/>
</dbReference>
<dbReference type="InterPro" id="IPR003043">
    <property type="entry name" value="Uropor_MeTrfase_CS"/>
</dbReference>
<dbReference type="EC" id="2.1.1.107" evidence="1"/>
<dbReference type="InterPro" id="IPR014776">
    <property type="entry name" value="4pyrrole_Mease_sub2"/>
</dbReference>
<evidence type="ECO:0000313" key="9">
    <source>
        <dbReference type="Proteomes" id="UP001164761"/>
    </source>
</evidence>
<dbReference type="InterPro" id="IPR006366">
    <property type="entry name" value="CobA/CysG_C"/>
</dbReference>
<dbReference type="Pfam" id="PF00590">
    <property type="entry name" value="TP_methylase"/>
    <property type="match status" value="1"/>
</dbReference>
<name>A0ABY6ZLD9_9BACL</name>
<accession>A0ABY6ZLD9</accession>
<feature type="domain" description="Tetrapyrrole methylase" evidence="7">
    <location>
        <begin position="6"/>
        <end position="215"/>
    </location>
</feature>
<dbReference type="Proteomes" id="UP001164761">
    <property type="component" value="Chromosome"/>
</dbReference>
<keyword evidence="5" id="KW-0627">Porphyrin biosynthesis</keyword>
<gene>
    <name evidence="8" type="primary">cobA</name>
    <name evidence="8" type="ORF">NZD89_04810</name>
</gene>
<comment type="similarity">
    <text evidence="6">Belongs to the precorrin methyltransferase family.</text>
</comment>
<dbReference type="InterPro" id="IPR000878">
    <property type="entry name" value="4pyrrol_Mease"/>
</dbReference>
<dbReference type="PROSITE" id="PS00840">
    <property type="entry name" value="SUMT_2"/>
    <property type="match status" value="1"/>
</dbReference>
<dbReference type="RefSeq" id="WP_268006630.1">
    <property type="nucleotide sequence ID" value="NZ_BSUT01000001.1"/>
</dbReference>
<dbReference type="SUPFAM" id="SSF69618">
    <property type="entry name" value="HemD-like"/>
    <property type="match status" value="1"/>
</dbReference>
<keyword evidence="3 6" id="KW-0808">Transferase</keyword>
<evidence type="ECO:0000256" key="4">
    <source>
        <dbReference type="ARBA" id="ARBA00022691"/>
    </source>
</evidence>
<dbReference type="GO" id="GO:0004851">
    <property type="term" value="F:uroporphyrin-III C-methyltransferase activity"/>
    <property type="evidence" value="ECO:0007669"/>
    <property type="project" value="UniProtKB-EC"/>
</dbReference>
<dbReference type="EMBL" id="CP104067">
    <property type="protein sequence ID" value="WAH42755.1"/>
    <property type="molecule type" value="Genomic_DNA"/>
</dbReference>
<dbReference type="CDD" id="cd11642">
    <property type="entry name" value="SUMT"/>
    <property type="match status" value="1"/>
</dbReference>
<dbReference type="Gene3D" id="3.40.1010.10">
    <property type="entry name" value="Cobalt-precorrin-4 Transmethylase, Domain 1"/>
    <property type="match status" value="1"/>
</dbReference>
<dbReference type="NCBIfam" id="TIGR01469">
    <property type="entry name" value="cobA_cysG_Cterm"/>
    <property type="match status" value="1"/>
</dbReference>
<evidence type="ECO:0000256" key="2">
    <source>
        <dbReference type="ARBA" id="ARBA00022603"/>
    </source>
</evidence>
<keyword evidence="4" id="KW-0949">S-adenosyl-L-methionine</keyword>
<keyword evidence="9" id="KW-1185">Reference proteome</keyword>
<dbReference type="SUPFAM" id="SSF53790">
    <property type="entry name" value="Tetrapyrrole methylase"/>
    <property type="match status" value="1"/>
</dbReference>
<evidence type="ECO:0000256" key="6">
    <source>
        <dbReference type="RuleBase" id="RU003960"/>
    </source>
</evidence>
<dbReference type="InterPro" id="IPR014777">
    <property type="entry name" value="4pyrrole_Mease_sub1"/>
</dbReference>
<protein>
    <recommendedName>
        <fullName evidence="1">uroporphyrinogen-III C-methyltransferase</fullName>
        <ecNumber evidence="1">2.1.1.107</ecNumber>
    </recommendedName>
</protein>
<dbReference type="PROSITE" id="PS00839">
    <property type="entry name" value="SUMT_1"/>
    <property type="match status" value="1"/>
</dbReference>
<dbReference type="GO" id="GO:0032259">
    <property type="term" value="P:methylation"/>
    <property type="evidence" value="ECO:0007669"/>
    <property type="project" value="UniProtKB-KW"/>
</dbReference>
<proteinExistence type="inferred from homology"/>
<reference evidence="8" key="1">
    <citation type="submission" date="2022-08" db="EMBL/GenBank/DDBJ databases">
        <title>Alicyclobacillus fastidiosus DSM 17978, complete genome.</title>
        <authorList>
            <person name="Wang Q."/>
            <person name="Cai R."/>
            <person name="Wang Z."/>
        </authorList>
    </citation>
    <scope>NUCLEOTIDE SEQUENCE</scope>
    <source>
        <strain evidence="8">DSM 17978</strain>
    </source>
</reference>
<dbReference type="InterPro" id="IPR035996">
    <property type="entry name" value="4pyrrol_Methylase_sf"/>
</dbReference>
<evidence type="ECO:0000256" key="1">
    <source>
        <dbReference type="ARBA" id="ARBA00012162"/>
    </source>
</evidence>
<dbReference type="NCBIfam" id="NF004790">
    <property type="entry name" value="PRK06136.1"/>
    <property type="match status" value="1"/>
</dbReference>
<sequence length="481" mass="51920">MASGRVFLVGAGPGDPGLLTVKGRRVLEHADAIVYDRLASPRLLGYAKPGVSLYYVGKVADDHTMPQRDIEQLLISLARAGRNVVRLKGGDPFVFGRGGEEALALAKADIPFEVVPGITSAVSVPAYAGIPVTYRDVSPSFTVVTGHRSTEGLELDWNAYAKLSDTLVVLMGVRQLPRIVAGLLTAGKSPTTPVALIRWGTRAAQRTLVGTLEDIAETVRQTRFQSPAIIVVGDVVSSRDELSWFESLPLFGRRVFITADTTAEAIRMAEALEVLGAETLAFSSELIASQNTSEIRCALSDVMTSGVPAGVYFTTTLGAKCWFDELRVSRIDARRLSSLSFGASNHVVAEYLETYGIFADGIGPDTLLQSPVEQWWCEAGGNLAQAFGNLSVAPFNTFCAYAVDENRPWSGVFREWLAEGVDVVWTAHRSDAVEQLSLEACQAGAPIRLQSLHYADDSSISQTMIEALWNDHPADSTVVRV</sequence>
<dbReference type="InterPro" id="IPR036108">
    <property type="entry name" value="4pyrrol_syn_uPrphyn_synt_sf"/>
</dbReference>
<dbReference type="InterPro" id="IPR050161">
    <property type="entry name" value="Siro_Cobalamin_biosynth"/>
</dbReference>